<dbReference type="Pfam" id="PF00535">
    <property type="entry name" value="Glycos_transf_2"/>
    <property type="match status" value="1"/>
</dbReference>
<dbReference type="PANTHER" id="PTHR43685:SF2">
    <property type="entry name" value="GLYCOSYLTRANSFERASE 2-LIKE DOMAIN-CONTAINING PROTEIN"/>
    <property type="match status" value="1"/>
</dbReference>
<name>A0A917BW82_9PROT</name>
<proteinExistence type="predicted"/>
<dbReference type="InterPro" id="IPR001173">
    <property type="entry name" value="Glyco_trans_2-like"/>
</dbReference>
<dbReference type="RefSeq" id="WP_188662547.1">
    <property type="nucleotide sequence ID" value="NZ_BMHV01000006.1"/>
</dbReference>
<dbReference type="Proteomes" id="UP000632498">
    <property type="component" value="Unassembled WGS sequence"/>
</dbReference>
<reference evidence="2" key="2">
    <citation type="submission" date="2020-09" db="EMBL/GenBank/DDBJ databases">
        <authorList>
            <person name="Sun Q."/>
            <person name="Zhou Y."/>
        </authorList>
    </citation>
    <scope>NUCLEOTIDE SEQUENCE</scope>
    <source>
        <strain evidence="2">CGMCC 1.15254</strain>
    </source>
</reference>
<dbReference type="PANTHER" id="PTHR43685">
    <property type="entry name" value="GLYCOSYLTRANSFERASE"/>
    <property type="match status" value="1"/>
</dbReference>
<dbReference type="SUPFAM" id="SSF53448">
    <property type="entry name" value="Nucleotide-diphospho-sugar transferases"/>
    <property type="match status" value="1"/>
</dbReference>
<dbReference type="InterPro" id="IPR050834">
    <property type="entry name" value="Glycosyltransf_2"/>
</dbReference>
<protein>
    <recommendedName>
        <fullName evidence="1">Glycosyltransferase 2-like domain-containing protein</fullName>
    </recommendedName>
</protein>
<dbReference type="AlphaFoldDB" id="A0A917BW82"/>
<dbReference type="Gene3D" id="3.90.550.10">
    <property type="entry name" value="Spore Coat Polysaccharide Biosynthesis Protein SpsA, Chain A"/>
    <property type="match status" value="1"/>
</dbReference>
<sequence>MTAVSYVITVFNKEEYLPEVIRSLEAQIGIEDREYIFIDDGSSDRSVQVIRDCTRDLDAKTIIIEQENLGASWGTNAGVEAASHEWIKLCDGDDLLTPQSSQWLIEACEKFDVPHAWGQSAYFEWQGEEDPLTRDAPYPQMEVMEDGLKFFIRNNPANSTCMLFKKSFYQQVGGCDSRLVSPDQMLFLRLFAHAKGARVHGDVGLLPHAAPDRLSAQKGRSRYESVLAMYFTILENPPLLTPDHIDYAYKRAISRAERFHRKVYGGLFNRFLWDHIRTKICPHKDKVSAIKNCLAAFTPDGKIERSIDWKPGAGKTGKASADF</sequence>
<evidence type="ECO:0000259" key="1">
    <source>
        <dbReference type="Pfam" id="PF00535"/>
    </source>
</evidence>
<accession>A0A917BW82</accession>
<organism evidence="2 3">
    <name type="scientific">Terasakiella brassicae</name>
    <dbReference type="NCBI Taxonomy" id="1634917"/>
    <lineage>
        <taxon>Bacteria</taxon>
        <taxon>Pseudomonadati</taxon>
        <taxon>Pseudomonadota</taxon>
        <taxon>Alphaproteobacteria</taxon>
        <taxon>Rhodospirillales</taxon>
        <taxon>Terasakiellaceae</taxon>
        <taxon>Terasakiella</taxon>
    </lineage>
</organism>
<gene>
    <name evidence="2" type="ORF">GCM10011332_10900</name>
</gene>
<evidence type="ECO:0000313" key="2">
    <source>
        <dbReference type="EMBL" id="GGF59112.1"/>
    </source>
</evidence>
<dbReference type="EMBL" id="BMHV01000006">
    <property type="protein sequence ID" value="GGF59112.1"/>
    <property type="molecule type" value="Genomic_DNA"/>
</dbReference>
<comment type="caution">
    <text evidence="2">The sequence shown here is derived from an EMBL/GenBank/DDBJ whole genome shotgun (WGS) entry which is preliminary data.</text>
</comment>
<evidence type="ECO:0000313" key="3">
    <source>
        <dbReference type="Proteomes" id="UP000632498"/>
    </source>
</evidence>
<dbReference type="InterPro" id="IPR029044">
    <property type="entry name" value="Nucleotide-diphossugar_trans"/>
</dbReference>
<reference evidence="2" key="1">
    <citation type="journal article" date="2014" name="Int. J. Syst. Evol. Microbiol.">
        <title>Complete genome sequence of Corynebacterium casei LMG S-19264T (=DSM 44701T), isolated from a smear-ripened cheese.</title>
        <authorList>
            <consortium name="US DOE Joint Genome Institute (JGI-PGF)"/>
            <person name="Walter F."/>
            <person name="Albersmeier A."/>
            <person name="Kalinowski J."/>
            <person name="Ruckert C."/>
        </authorList>
    </citation>
    <scope>NUCLEOTIDE SEQUENCE</scope>
    <source>
        <strain evidence="2">CGMCC 1.15254</strain>
    </source>
</reference>
<feature type="domain" description="Glycosyltransferase 2-like" evidence="1">
    <location>
        <begin position="5"/>
        <end position="167"/>
    </location>
</feature>
<dbReference type="CDD" id="cd00761">
    <property type="entry name" value="Glyco_tranf_GTA_type"/>
    <property type="match status" value="1"/>
</dbReference>
<keyword evidence="3" id="KW-1185">Reference proteome</keyword>